<dbReference type="AlphaFoldDB" id="A0A1V9A270"/>
<feature type="compositionally biased region" description="Low complexity" evidence="1">
    <location>
        <begin position="163"/>
        <end position="177"/>
    </location>
</feature>
<reference evidence="3 4" key="1">
    <citation type="submission" date="2017-02" db="EMBL/GenBank/DDBJ databases">
        <title>Draft genome of Saccharomonospora sp. 154.</title>
        <authorList>
            <person name="Alonso-Carmona G.S."/>
            <person name="De La Haba R."/>
            <person name="Vera-Gargallo B."/>
            <person name="Sandoval-Trujillo A.H."/>
            <person name="Ramirez-Duran N."/>
            <person name="Ventosa A."/>
        </authorList>
    </citation>
    <scope>NUCLEOTIDE SEQUENCE [LARGE SCALE GENOMIC DNA]</scope>
    <source>
        <strain evidence="3 4">LRS4.154</strain>
    </source>
</reference>
<accession>A0A1V9A270</accession>
<feature type="transmembrane region" description="Helical" evidence="2">
    <location>
        <begin position="63"/>
        <end position="85"/>
    </location>
</feature>
<feature type="region of interest" description="Disordered" evidence="1">
    <location>
        <begin position="1"/>
        <end position="54"/>
    </location>
</feature>
<evidence type="ECO:0000313" key="3">
    <source>
        <dbReference type="EMBL" id="OQO91143.1"/>
    </source>
</evidence>
<feature type="region of interest" description="Disordered" evidence="1">
    <location>
        <begin position="112"/>
        <end position="202"/>
    </location>
</feature>
<proteinExistence type="predicted"/>
<dbReference type="EMBL" id="MWIH01000006">
    <property type="protein sequence ID" value="OQO91143.1"/>
    <property type="molecule type" value="Genomic_DNA"/>
</dbReference>
<evidence type="ECO:0000256" key="1">
    <source>
        <dbReference type="SAM" id="MobiDB-lite"/>
    </source>
</evidence>
<keyword evidence="4" id="KW-1185">Reference proteome</keyword>
<evidence type="ECO:0000313" key="4">
    <source>
        <dbReference type="Proteomes" id="UP000192591"/>
    </source>
</evidence>
<protein>
    <submittedName>
        <fullName evidence="3">Uncharacterized protein</fullName>
    </submittedName>
</protein>
<dbReference type="STRING" id="1962155.B1813_16785"/>
<gene>
    <name evidence="3" type="ORF">B1813_16785</name>
</gene>
<keyword evidence="2" id="KW-0472">Membrane</keyword>
<comment type="caution">
    <text evidence="3">The sequence shown here is derived from an EMBL/GenBank/DDBJ whole genome shotgun (WGS) entry which is preliminary data.</text>
</comment>
<dbReference type="Proteomes" id="UP000192591">
    <property type="component" value="Unassembled WGS sequence"/>
</dbReference>
<feature type="compositionally biased region" description="Basic and acidic residues" evidence="1">
    <location>
        <begin position="30"/>
        <end position="51"/>
    </location>
</feature>
<evidence type="ECO:0000256" key="2">
    <source>
        <dbReference type="SAM" id="Phobius"/>
    </source>
</evidence>
<keyword evidence="2" id="KW-1133">Transmembrane helix</keyword>
<name>A0A1V9A270_SACPI</name>
<dbReference type="RefSeq" id="WP_081193373.1">
    <property type="nucleotide sequence ID" value="NZ_MWIH01000006.1"/>
</dbReference>
<organism evidence="3 4">
    <name type="scientific">Saccharomonospora piscinae</name>
    <dbReference type="NCBI Taxonomy" id="687388"/>
    <lineage>
        <taxon>Bacteria</taxon>
        <taxon>Bacillati</taxon>
        <taxon>Actinomycetota</taxon>
        <taxon>Actinomycetes</taxon>
        <taxon>Pseudonocardiales</taxon>
        <taxon>Pseudonocardiaceae</taxon>
        <taxon>Saccharomonospora</taxon>
    </lineage>
</organism>
<keyword evidence="2" id="KW-0812">Transmembrane</keyword>
<sequence length="299" mass="30904">MHDRRHPGQEPTVVVDDPTGTRLPMDELVDGVRPDDPATDPHEPADSRPPNESESALARRAKLIALLVVMAALVISVIVASSIAADSDDSGGGTQQRERGITGAAALGGFTVPAGAHADAGDSAPPSSGSAGSPTGEQSELAAEPAMAVPAVTGREDTLDTPTITSDSGTADDTSGGDTHGDGEVADRTPSSGSGSERADRASVVRDFYQRMLSSPETALSLVAPDLVADERERLLASWRSMSTVTVEHVHEEGDGSVRVVVTLRTVSGTPLRITQLLTFSDGPQPVINHAALLSIRTL</sequence>
<feature type="compositionally biased region" description="Low complexity" evidence="1">
    <location>
        <begin position="113"/>
        <end position="134"/>
    </location>
</feature>